<proteinExistence type="predicted"/>
<dbReference type="Proteomes" id="UP000823775">
    <property type="component" value="Unassembled WGS sequence"/>
</dbReference>
<sequence>MRHFMAALSTSFSLHLLSQGPSGSWSLGRRWFYYYVRSCRVLGIEILAYSREASGVTSGSLVIGVLKLEGTGVDEKVSELGGVKGNVPGTDKGSP</sequence>
<reference evidence="2 3" key="1">
    <citation type="journal article" date="2021" name="BMC Genomics">
        <title>Datura genome reveals duplications of psychoactive alkaloid biosynthetic genes and high mutation rate following tissue culture.</title>
        <authorList>
            <person name="Rajewski A."/>
            <person name="Carter-House D."/>
            <person name="Stajich J."/>
            <person name="Litt A."/>
        </authorList>
    </citation>
    <scope>NUCLEOTIDE SEQUENCE [LARGE SCALE GENOMIC DNA]</scope>
    <source>
        <strain evidence="2">AR-01</strain>
    </source>
</reference>
<feature type="chain" id="PRO_5046151769" evidence="1">
    <location>
        <begin position="20"/>
        <end position="95"/>
    </location>
</feature>
<accession>A0ABS8RHI8</accession>
<comment type="caution">
    <text evidence="2">The sequence shown here is derived from an EMBL/GenBank/DDBJ whole genome shotgun (WGS) entry which is preliminary data.</text>
</comment>
<evidence type="ECO:0000256" key="1">
    <source>
        <dbReference type="SAM" id="SignalP"/>
    </source>
</evidence>
<keyword evidence="3" id="KW-1185">Reference proteome</keyword>
<keyword evidence="1" id="KW-0732">Signal</keyword>
<name>A0ABS8RHI8_DATST</name>
<evidence type="ECO:0000313" key="3">
    <source>
        <dbReference type="Proteomes" id="UP000823775"/>
    </source>
</evidence>
<organism evidence="2 3">
    <name type="scientific">Datura stramonium</name>
    <name type="common">Jimsonweed</name>
    <name type="synonym">Common thornapple</name>
    <dbReference type="NCBI Taxonomy" id="4076"/>
    <lineage>
        <taxon>Eukaryota</taxon>
        <taxon>Viridiplantae</taxon>
        <taxon>Streptophyta</taxon>
        <taxon>Embryophyta</taxon>
        <taxon>Tracheophyta</taxon>
        <taxon>Spermatophyta</taxon>
        <taxon>Magnoliopsida</taxon>
        <taxon>eudicotyledons</taxon>
        <taxon>Gunneridae</taxon>
        <taxon>Pentapetalae</taxon>
        <taxon>asterids</taxon>
        <taxon>lamiids</taxon>
        <taxon>Solanales</taxon>
        <taxon>Solanaceae</taxon>
        <taxon>Solanoideae</taxon>
        <taxon>Datureae</taxon>
        <taxon>Datura</taxon>
    </lineage>
</organism>
<dbReference type="EMBL" id="JACEIK010000006">
    <property type="protein sequence ID" value="MCD7446137.1"/>
    <property type="molecule type" value="Genomic_DNA"/>
</dbReference>
<evidence type="ECO:0000313" key="2">
    <source>
        <dbReference type="EMBL" id="MCD7446137.1"/>
    </source>
</evidence>
<gene>
    <name evidence="2" type="ORF">HAX54_041522</name>
</gene>
<feature type="signal peptide" evidence="1">
    <location>
        <begin position="1"/>
        <end position="19"/>
    </location>
</feature>
<protein>
    <submittedName>
        <fullName evidence="2">Uncharacterized protein</fullName>
    </submittedName>
</protein>